<feature type="region of interest" description="Disordered" evidence="1">
    <location>
        <begin position="1"/>
        <end position="21"/>
    </location>
</feature>
<dbReference type="Proteomes" id="UP000477386">
    <property type="component" value="Unassembled WGS sequence"/>
</dbReference>
<accession>A0A6M0IL21</accession>
<sequence length="85" mass="9429">MAKHTKTVLPASDEHDTQPTHAQEVFALENVTQLREAVEQAVYGTVDETKHNDPERVHTVEGLTTLGQMGLLTETDLDEAKKGYL</sequence>
<proteinExistence type="predicted"/>
<protein>
    <submittedName>
        <fullName evidence="2">Uncharacterized protein</fullName>
    </submittedName>
</protein>
<gene>
    <name evidence="2" type="ORF">GK091_15850</name>
</gene>
<dbReference type="AlphaFoldDB" id="A0A6M0IL21"/>
<dbReference type="RefSeq" id="WP_164040136.1">
    <property type="nucleotide sequence ID" value="NZ_JAAGNZ010000001.1"/>
</dbReference>
<reference evidence="2 3" key="1">
    <citation type="submission" date="2020-02" db="EMBL/GenBank/DDBJ databases">
        <title>Draft genome sequence of two Spirosoma agri KCTC 52727 and Spirosoma terrae KCTC 52035.</title>
        <authorList>
            <person name="Rojas J."/>
            <person name="Ambika Manirajan B."/>
            <person name="Ratering S."/>
            <person name="Suarez C."/>
            <person name="Schnell S."/>
        </authorList>
    </citation>
    <scope>NUCLEOTIDE SEQUENCE [LARGE SCALE GENOMIC DNA]</scope>
    <source>
        <strain evidence="2 3">KCTC 52727</strain>
    </source>
</reference>
<evidence type="ECO:0000256" key="1">
    <source>
        <dbReference type="SAM" id="MobiDB-lite"/>
    </source>
</evidence>
<keyword evidence="3" id="KW-1185">Reference proteome</keyword>
<comment type="caution">
    <text evidence="2">The sequence shown here is derived from an EMBL/GenBank/DDBJ whole genome shotgun (WGS) entry which is preliminary data.</text>
</comment>
<evidence type="ECO:0000313" key="3">
    <source>
        <dbReference type="Proteomes" id="UP000477386"/>
    </source>
</evidence>
<organism evidence="2 3">
    <name type="scientific">Spirosoma agri</name>
    <dbReference type="NCBI Taxonomy" id="1987381"/>
    <lineage>
        <taxon>Bacteria</taxon>
        <taxon>Pseudomonadati</taxon>
        <taxon>Bacteroidota</taxon>
        <taxon>Cytophagia</taxon>
        <taxon>Cytophagales</taxon>
        <taxon>Cytophagaceae</taxon>
        <taxon>Spirosoma</taxon>
    </lineage>
</organism>
<dbReference type="EMBL" id="JAAGNZ010000001">
    <property type="protein sequence ID" value="NEU68365.1"/>
    <property type="molecule type" value="Genomic_DNA"/>
</dbReference>
<evidence type="ECO:0000313" key="2">
    <source>
        <dbReference type="EMBL" id="NEU68365.1"/>
    </source>
</evidence>
<name>A0A6M0IL21_9BACT</name>